<name>A0ABR2WQK5_9FUNG</name>
<dbReference type="InterPro" id="IPR006034">
    <property type="entry name" value="Asparaginase/glutaminase-like"/>
</dbReference>
<dbReference type="EMBL" id="JASJQH010000557">
    <property type="protein sequence ID" value="KAK9763785.1"/>
    <property type="molecule type" value="Genomic_DNA"/>
</dbReference>
<dbReference type="PIRSF" id="PIRSF500176">
    <property type="entry name" value="L_ASNase"/>
    <property type="match status" value="1"/>
</dbReference>
<comment type="caution">
    <text evidence="4">The sequence shown here is derived from an EMBL/GenBank/DDBJ whole genome shotgun (WGS) entry which is preliminary data.</text>
</comment>
<dbReference type="Pfam" id="PF00710">
    <property type="entry name" value="Asparaginase"/>
    <property type="match status" value="1"/>
</dbReference>
<dbReference type="InterPro" id="IPR027474">
    <property type="entry name" value="L-asparaginase_N"/>
</dbReference>
<keyword evidence="5" id="KW-1185">Reference proteome</keyword>
<evidence type="ECO:0000259" key="2">
    <source>
        <dbReference type="Pfam" id="PF00710"/>
    </source>
</evidence>
<evidence type="ECO:0000259" key="3">
    <source>
        <dbReference type="Pfam" id="PF17763"/>
    </source>
</evidence>
<sequence length="335" mass="36880">MENTSNLLVIVTGGTIFQKVDVNGQMELSVSISELLTSLTTHFTERVSPIVVDLKCRSGAELTFETIFKARDAVLENLQTEKVSSAVLITGTDTMEEFAFCMDLCLRNWLIENKKSLVVTGSMKPADILGYDGFSNVHGAIQVALGESSKNTGVLLSINNDIHSALYVTKSDSQLIGSFKSVPAGPIGQIRRGIPQFYYSLPTIPPTIHHPSFLHLSHERVTKIRVAIWIITVSTFIPEQLLENVDGLILAGPGTGSVPNLLVEQLSPKWTEKIPIVVVSRCFSGNNFDDHYYRGSKTKFTSKNFILEEGFEDLNAIQARNLLSFKLAAGLYDRA</sequence>
<feature type="domain" description="Asparaginase/glutaminase C-terminal" evidence="3">
    <location>
        <begin position="242"/>
        <end position="331"/>
    </location>
</feature>
<dbReference type="InterPro" id="IPR040919">
    <property type="entry name" value="Asparaginase_C"/>
</dbReference>
<dbReference type="PANTHER" id="PTHR11707:SF28">
    <property type="entry name" value="60 KDA LYSOPHOSPHOLIPASE"/>
    <property type="match status" value="1"/>
</dbReference>
<dbReference type="Gene3D" id="3.40.50.40">
    <property type="match status" value="1"/>
</dbReference>
<dbReference type="PANTHER" id="PTHR11707">
    <property type="entry name" value="L-ASPARAGINASE"/>
    <property type="match status" value="1"/>
</dbReference>
<protein>
    <recommendedName>
        <fullName evidence="1">asparaginase</fullName>
        <ecNumber evidence="1">3.5.1.1</ecNumber>
    </recommendedName>
</protein>
<evidence type="ECO:0000313" key="5">
    <source>
        <dbReference type="Proteomes" id="UP001479436"/>
    </source>
</evidence>
<accession>A0ABR2WQK5</accession>
<gene>
    <name evidence="4" type="ORF">K7432_009240</name>
</gene>
<feature type="domain" description="L-asparaginase N-terminal" evidence="2">
    <location>
        <begin position="7"/>
        <end position="199"/>
    </location>
</feature>
<dbReference type="Proteomes" id="UP001479436">
    <property type="component" value="Unassembled WGS sequence"/>
</dbReference>
<evidence type="ECO:0000313" key="4">
    <source>
        <dbReference type="EMBL" id="KAK9763785.1"/>
    </source>
</evidence>
<dbReference type="InterPro" id="IPR037152">
    <property type="entry name" value="L-asparaginase_N_sf"/>
</dbReference>
<dbReference type="InterPro" id="IPR027473">
    <property type="entry name" value="L-asparaginase_C"/>
</dbReference>
<dbReference type="PIRSF" id="PIRSF001220">
    <property type="entry name" value="L-ASNase_gatD"/>
    <property type="match status" value="1"/>
</dbReference>
<organism evidence="4 5">
    <name type="scientific">Basidiobolus ranarum</name>
    <dbReference type="NCBI Taxonomy" id="34480"/>
    <lineage>
        <taxon>Eukaryota</taxon>
        <taxon>Fungi</taxon>
        <taxon>Fungi incertae sedis</taxon>
        <taxon>Zoopagomycota</taxon>
        <taxon>Entomophthoromycotina</taxon>
        <taxon>Basidiobolomycetes</taxon>
        <taxon>Basidiobolales</taxon>
        <taxon>Basidiobolaceae</taxon>
        <taxon>Basidiobolus</taxon>
    </lineage>
</organism>
<dbReference type="SMART" id="SM00870">
    <property type="entry name" value="Asparaginase"/>
    <property type="match status" value="1"/>
</dbReference>
<dbReference type="Gene3D" id="3.40.50.1170">
    <property type="entry name" value="L-asparaginase, N-terminal domain"/>
    <property type="match status" value="1"/>
</dbReference>
<dbReference type="PROSITE" id="PS51732">
    <property type="entry name" value="ASN_GLN_ASE_3"/>
    <property type="match status" value="1"/>
</dbReference>
<evidence type="ECO:0000256" key="1">
    <source>
        <dbReference type="ARBA" id="ARBA00012920"/>
    </source>
</evidence>
<dbReference type="InterPro" id="IPR036152">
    <property type="entry name" value="Asp/glu_Ase-like_sf"/>
</dbReference>
<dbReference type="SUPFAM" id="SSF53774">
    <property type="entry name" value="Glutaminase/Asparaginase"/>
    <property type="match status" value="1"/>
</dbReference>
<dbReference type="Pfam" id="PF17763">
    <property type="entry name" value="Asparaginase_C"/>
    <property type="match status" value="1"/>
</dbReference>
<proteinExistence type="predicted"/>
<dbReference type="EC" id="3.5.1.1" evidence="1"/>
<reference evidence="4 5" key="1">
    <citation type="submission" date="2023-04" db="EMBL/GenBank/DDBJ databases">
        <title>Genome of Basidiobolus ranarum AG-B5.</title>
        <authorList>
            <person name="Stajich J.E."/>
            <person name="Carter-House D."/>
            <person name="Gryganskyi A."/>
        </authorList>
    </citation>
    <scope>NUCLEOTIDE SEQUENCE [LARGE SCALE GENOMIC DNA]</scope>
    <source>
        <strain evidence="4 5">AG-B5</strain>
    </source>
</reference>